<dbReference type="EMBL" id="CP098747">
    <property type="protein sequence ID" value="USG62240.1"/>
    <property type="molecule type" value="Genomic_DNA"/>
</dbReference>
<keyword evidence="1" id="KW-0732">Signal</keyword>
<reference evidence="2" key="1">
    <citation type="submission" date="2022-06" db="EMBL/GenBank/DDBJ databases">
        <title>Sneathiella actinostolidae sp. nov., isolated from a sea anemonein the Western Pacific Ocean.</title>
        <authorList>
            <person name="Wei M.J."/>
        </authorList>
    </citation>
    <scope>NUCLEOTIDE SEQUENCE</scope>
    <source>
        <strain evidence="2">PHK-P5</strain>
    </source>
</reference>
<evidence type="ECO:0008006" key="4">
    <source>
        <dbReference type="Google" id="ProtNLM"/>
    </source>
</evidence>
<evidence type="ECO:0000256" key="1">
    <source>
        <dbReference type="SAM" id="SignalP"/>
    </source>
</evidence>
<sequence length="181" mass="20043">MARIKIFMAIALFIVVLPAISSANDVPISAFKGDWRGNAISENNVSVNFPITSRDIDVDIRPDASGGFNITWRTLLRQKGNPASPNEVLKETTLTFVNTDKPGVWKDSKGGDVYAGDTVSWAQIRKQTLTIYVMAMSDTGDYDMQVYKRTLTGLNMELDFTAIRDGAVRRTAKGRLILHSK</sequence>
<dbReference type="Proteomes" id="UP001056291">
    <property type="component" value="Chromosome"/>
</dbReference>
<feature type="chain" id="PRO_5046721793" description="Lipocalin-like domain-containing protein" evidence="1">
    <location>
        <begin position="24"/>
        <end position="181"/>
    </location>
</feature>
<name>A0ABY4W4W8_9PROT</name>
<protein>
    <recommendedName>
        <fullName evidence="4">Lipocalin-like domain-containing protein</fullName>
    </recommendedName>
</protein>
<dbReference type="RefSeq" id="WP_251935879.1">
    <property type="nucleotide sequence ID" value="NZ_CP098747.1"/>
</dbReference>
<proteinExistence type="predicted"/>
<accession>A0ABY4W4W8</accession>
<gene>
    <name evidence="2" type="ORF">NBZ79_04520</name>
</gene>
<feature type="signal peptide" evidence="1">
    <location>
        <begin position="1"/>
        <end position="23"/>
    </location>
</feature>
<keyword evidence="3" id="KW-1185">Reference proteome</keyword>
<evidence type="ECO:0000313" key="3">
    <source>
        <dbReference type="Proteomes" id="UP001056291"/>
    </source>
</evidence>
<organism evidence="2 3">
    <name type="scientific">Sneathiella marina</name>
    <dbReference type="NCBI Taxonomy" id="2950108"/>
    <lineage>
        <taxon>Bacteria</taxon>
        <taxon>Pseudomonadati</taxon>
        <taxon>Pseudomonadota</taxon>
        <taxon>Alphaproteobacteria</taxon>
        <taxon>Sneathiellales</taxon>
        <taxon>Sneathiellaceae</taxon>
        <taxon>Sneathiella</taxon>
    </lineage>
</organism>
<evidence type="ECO:0000313" key="2">
    <source>
        <dbReference type="EMBL" id="USG62240.1"/>
    </source>
</evidence>